<dbReference type="InterPro" id="IPR043502">
    <property type="entry name" value="DNA/RNA_pol_sf"/>
</dbReference>
<feature type="domain" description="RdRp catalytic" evidence="1">
    <location>
        <begin position="408"/>
        <end position="529"/>
    </location>
</feature>
<dbReference type="InterPro" id="IPR001205">
    <property type="entry name" value="RNA-dir_pol_C"/>
</dbReference>
<gene>
    <name evidence="2" type="primary">eBxnv-1</name>
    <name evidence="2" type="ORF">BUX.s01281.241</name>
</gene>
<accession>A0A1E1ERV1</accession>
<organism evidence="2">
    <name type="scientific">Bursaphelenchus xylophilus</name>
    <name type="common">Pinewood nematode worm</name>
    <name type="synonym">Aphelenchoides xylophilus</name>
    <dbReference type="NCBI Taxonomy" id="6326"/>
    <lineage>
        <taxon>Eukaryota</taxon>
        <taxon>Metazoa</taxon>
        <taxon>Ecdysozoa</taxon>
        <taxon>Nematoda</taxon>
        <taxon>Chromadorea</taxon>
        <taxon>Rhabditida</taxon>
        <taxon>Tylenchina</taxon>
        <taxon>Tylenchomorpha</taxon>
        <taxon>Aphelenchoidea</taxon>
        <taxon>Aphelenchoididae</taxon>
        <taxon>Bursaphelenchus</taxon>
    </lineage>
</organism>
<proteinExistence type="predicted"/>
<keyword evidence="2" id="KW-0808">Transferase</keyword>
<reference evidence="2" key="1">
    <citation type="submission" date="2016-06" db="EMBL/GenBank/DDBJ databases">
        <title>An expressed, endogenous Nodavirus-like element captured by a retrotransposon in a nematode genome.</title>
        <authorList>
            <person name="Cotton J."/>
            <person name="Steinbiss S."/>
            <person name="Yokoi T."/>
            <person name="Tsai I."/>
            <person name="Kikuchi T."/>
        </authorList>
    </citation>
    <scope>NUCLEOTIDE SEQUENCE</scope>
    <source>
        <strain evidence="2">Ka4C1</strain>
    </source>
</reference>
<dbReference type="EMBL" id="LC158686">
    <property type="protein sequence ID" value="BAV60982.1"/>
    <property type="molecule type" value="Genomic_DNA"/>
</dbReference>
<dbReference type="Pfam" id="PF00680">
    <property type="entry name" value="RdRP_1"/>
    <property type="match status" value="1"/>
</dbReference>
<dbReference type="GO" id="GO:0039694">
    <property type="term" value="P:viral RNA genome replication"/>
    <property type="evidence" value="ECO:0007669"/>
    <property type="project" value="InterPro"/>
</dbReference>
<dbReference type="GO" id="GO:0003723">
    <property type="term" value="F:RNA binding"/>
    <property type="evidence" value="ECO:0007669"/>
    <property type="project" value="InterPro"/>
</dbReference>
<evidence type="ECO:0000313" key="2">
    <source>
        <dbReference type="EMBL" id="BAV60982.1"/>
    </source>
</evidence>
<name>A0A1E1ERV1_BURXY</name>
<dbReference type="AlphaFoldDB" id="A0A1E1ERV1"/>
<dbReference type="CDD" id="cd23173">
    <property type="entry name" value="ps-ssRNAv_Nodaviridae_RdRp"/>
    <property type="match status" value="1"/>
</dbReference>
<dbReference type="SUPFAM" id="SSF56672">
    <property type="entry name" value="DNA/RNA polymerases"/>
    <property type="match status" value="1"/>
</dbReference>
<evidence type="ECO:0000259" key="1">
    <source>
        <dbReference type="PROSITE" id="PS50507"/>
    </source>
</evidence>
<dbReference type="InterPro" id="IPR043647">
    <property type="entry name" value="Noda_Vmethyltr_dom"/>
</dbReference>
<dbReference type="Pfam" id="PF19222">
    <property type="entry name" value="Noda_Vmethyltr"/>
    <property type="match status" value="1"/>
</dbReference>
<sequence>MIDVDYYVDINQYLSLFHPIVMYTMSPTKVSTVGEKSETAFYIEGDEVCNFVSGGATYKHPIWDYETDHLAVTDRTNNLCMYTVESRRCELNDQYKIVWLLPRARVQGSRWLFSPWKVLFEIKKVERKLYTSGGVTLVFDIINNTVCVKSLDSVHQIMLDATLYSSIVIRASKKDDPLISDVERILLSQYPDKGRKQATLDAALLIDALSKLPKPTVTTSSMGPTSHFQSLGPLATEDGEERGQRVTEPLIDAPSVIPKNSYNNDVAMVQSRITNVRNEKTIPPEFYKYKGEFMQLLVPADVCHSVVPFDLDEVERRQDKPLQRARSAQVKSTASLNASNKNKSFIKTEPYAGTNAPRPITTMSAEHTMVLSTITLAFCDQVMKRVPWYMPGKSTREVASRIKEHSDKPFITSDYSRFDGHCSKDLAQLAKACIGRALQTKDRTTFSNLFEKTYCKKAVTSNGYVYLALDGTRSGSPTTSVGNTIIDAFIAFVALRELGVPSKKAFNSITIVCGDDALLQSIAGLLPMYELVATKLGMSLEAREIPYGEPVPFAGRYFVDPSLSTTAMAQ</sequence>
<dbReference type="GO" id="GO:0003968">
    <property type="term" value="F:RNA-directed RNA polymerase activity"/>
    <property type="evidence" value="ECO:0007669"/>
    <property type="project" value="UniProtKB-KW"/>
</dbReference>
<keyword evidence="2" id="KW-0696">RNA-directed RNA polymerase</keyword>
<dbReference type="PROSITE" id="PS50507">
    <property type="entry name" value="RDRP_SSRNA_POS"/>
    <property type="match status" value="1"/>
</dbReference>
<dbReference type="InterPro" id="IPR007094">
    <property type="entry name" value="RNA-dir_pol_PSvirus"/>
</dbReference>
<keyword evidence="2" id="KW-0548">Nucleotidyltransferase</keyword>
<protein>
    <submittedName>
        <fullName evidence="2">RNA-dependent RNA polymerase (RdRp)</fullName>
    </submittedName>
</protein>
<dbReference type="GO" id="GO:0006351">
    <property type="term" value="P:DNA-templated transcription"/>
    <property type="evidence" value="ECO:0007669"/>
    <property type="project" value="InterPro"/>
</dbReference>